<keyword evidence="1" id="KW-1185">Reference proteome</keyword>
<sequence>MDFLVLSRQYTLGPVEFRKGKHIVSSKAKNRRTLKKTVFAEHIFSRHSSGYDPRGQDIVEPLGRPPSRGQVTKPEEVLRHLTFFFNAVDCEWAPSLKSAQIDRRREGAELVRLTGSFVFLWLLLMCTLDALHPRESPVSRAGLGVPESSSCVPFGIYVCPLKRFLL</sequence>
<dbReference type="WBParaSite" id="L893_g30564.t1">
    <property type="protein sequence ID" value="L893_g30564.t1"/>
    <property type="gene ID" value="L893_g30564"/>
</dbReference>
<accession>A0A1I7ZXF1</accession>
<name>A0A1I7ZXF1_9BILA</name>
<reference evidence="2" key="1">
    <citation type="submission" date="2016-11" db="UniProtKB">
        <authorList>
            <consortium name="WormBaseParasite"/>
        </authorList>
    </citation>
    <scope>IDENTIFICATION</scope>
</reference>
<dbReference type="AlphaFoldDB" id="A0A1I7ZXF1"/>
<proteinExistence type="predicted"/>
<evidence type="ECO:0000313" key="2">
    <source>
        <dbReference type="WBParaSite" id="L893_g30564.t1"/>
    </source>
</evidence>
<protein>
    <submittedName>
        <fullName evidence="2">Uncharacterized protein</fullName>
    </submittedName>
</protein>
<evidence type="ECO:0000313" key="1">
    <source>
        <dbReference type="Proteomes" id="UP000095287"/>
    </source>
</evidence>
<dbReference type="Proteomes" id="UP000095287">
    <property type="component" value="Unplaced"/>
</dbReference>
<organism evidence="1 2">
    <name type="scientific">Steinernema glaseri</name>
    <dbReference type="NCBI Taxonomy" id="37863"/>
    <lineage>
        <taxon>Eukaryota</taxon>
        <taxon>Metazoa</taxon>
        <taxon>Ecdysozoa</taxon>
        <taxon>Nematoda</taxon>
        <taxon>Chromadorea</taxon>
        <taxon>Rhabditida</taxon>
        <taxon>Tylenchina</taxon>
        <taxon>Panagrolaimomorpha</taxon>
        <taxon>Strongyloidoidea</taxon>
        <taxon>Steinernematidae</taxon>
        <taxon>Steinernema</taxon>
    </lineage>
</organism>